<dbReference type="Pfam" id="PF13181">
    <property type="entry name" value="TPR_8"/>
    <property type="match status" value="1"/>
</dbReference>
<feature type="region of interest" description="Disordered" evidence="7">
    <location>
        <begin position="30"/>
        <end position="56"/>
    </location>
</feature>
<evidence type="ECO:0000256" key="2">
    <source>
        <dbReference type="ARBA" id="ARBA00008219"/>
    </source>
</evidence>
<reference evidence="9" key="2">
    <citation type="submission" date="2020-10" db="UniProtKB">
        <authorList>
            <consortium name="WormBaseParasite"/>
        </authorList>
    </citation>
    <scope>IDENTIFICATION</scope>
</reference>
<evidence type="ECO:0000256" key="3">
    <source>
        <dbReference type="ARBA" id="ARBA00022737"/>
    </source>
</evidence>
<dbReference type="GO" id="GO:0005743">
    <property type="term" value="C:mitochondrial inner membrane"/>
    <property type="evidence" value="ECO:0007669"/>
    <property type="project" value="TreeGrafter"/>
</dbReference>
<dbReference type="WBParaSite" id="Pan_g390.t1">
    <property type="protein sequence ID" value="Pan_g390.t1"/>
    <property type="gene ID" value="Pan_g390"/>
</dbReference>
<organism evidence="8 9">
    <name type="scientific">Panagrellus redivivus</name>
    <name type="common">Microworm</name>
    <dbReference type="NCBI Taxonomy" id="6233"/>
    <lineage>
        <taxon>Eukaryota</taxon>
        <taxon>Metazoa</taxon>
        <taxon>Ecdysozoa</taxon>
        <taxon>Nematoda</taxon>
        <taxon>Chromadorea</taxon>
        <taxon>Rhabditida</taxon>
        <taxon>Tylenchina</taxon>
        <taxon>Panagrolaimomorpha</taxon>
        <taxon>Panagrolaimoidea</taxon>
        <taxon>Panagrolaimidae</taxon>
        <taxon>Panagrellus</taxon>
    </lineage>
</organism>
<dbReference type="InterPro" id="IPR019734">
    <property type="entry name" value="TPR_rpt"/>
</dbReference>
<dbReference type="Pfam" id="PF13374">
    <property type="entry name" value="TPR_10"/>
    <property type="match status" value="1"/>
</dbReference>
<reference evidence="8" key="1">
    <citation type="journal article" date="2013" name="Genetics">
        <title>The draft genome and transcriptome of Panagrellus redivivus are shaped by the harsh demands of a free-living lifestyle.</title>
        <authorList>
            <person name="Srinivasan J."/>
            <person name="Dillman A.R."/>
            <person name="Macchietto M.G."/>
            <person name="Heikkinen L."/>
            <person name="Lakso M."/>
            <person name="Fracchia K.M."/>
            <person name="Antoshechkin I."/>
            <person name="Mortazavi A."/>
            <person name="Wong G."/>
            <person name="Sternberg P.W."/>
        </authorList>
    </citation>
    <scope>NUCLEOTIDE SEQUENCE [LARGE SCALE GENOMIC DNA]</scope>
    <source>
        <strain evidence="8">MT8872</strain>
    </source>
</reference>
<evidence type="ECO:0000313" key="8">
    <source>
        <dbReference type="Proteomes" id="UP000492821"/>
    </source>
</evidence>
<name>A0A7E4VVJ4_PANRE</name>
<dbReference type="PANTHER" id="PTHR13143:SF6">
    <property type="entry name" value="TETRATRICOPEPTIDE REPEAT PROTEIN 19, MITOCHONDRIAL"/>
    <property type="match status" value="1"/>
</dbReference>
<keyword evidence="4" id="KW-0802">TPR repeat</keyword>
<evidence type="ECO:0000256" key="5">
    <source>
        <dbReference type="ARBA" id="ARBA00022946"/>
    </source>
</evidence>
<dbReference type="SUPFAM" id="SSF48452">
    <property type="entry name" value="TPR-like"/>
    <property type="match status" value="1"/>
</dbReference>
<dbReference type="Gene3D" id="1.25.40.10">
    <property type="entry name" value="Tetratricopeptide repeat domain"/>
    <property type="match status" value="2"/>
</dbReference>
<protein>
    <submittedName>
        <fullName evidence="9">TPR_REGION domain-containing protein</fullName>
    </submittedName>
</protein>
<feature type="compositionally biased region" description="Low complexity" evidence="7">
    <location>
        <begin position="33"/>
        <end position="49"/>
    </location>
</feature>
<dbReference type="AlphaFoldDB" id="A0A7E4VVJ4"/>
<dbReference type="InterPro" id="IPR040395">
    <property type="entry name" value="TTC19"/>
</dbReference>
<keyword evidence="6" id="KW-0496">Mitochondrion</keyword>
<dbReference type="Proteomes" id="UP000492821">
    <property type="component" value="Unassembled WGS sequence"/>
</dbReference>
<evidence type="ECO:0000313" key="9">
    <source>
        <dbReference type="WBParaSite" id="Pan_g390.t1"/>
    </source>
</evidence>
<keyword evidence="8" id="KW-1185">Reference proteome</keyword>
<sequence length="397" mass="44701">MISRLAPSVRQLSQTAVRSHAFSSIAAPLTAQRSGNGHRSNNQNNGQQRQRSRRFGNGPKVAAPLLGFSIMVSLKDFFGIDKVQLDADPLKDKIKQSWLARKYGKYDEAVEILHNALPEATEHSDPLVLTRIIDELANTYFEKGDMENAEKCFRDVIQRLVRLHGKNDASPEFIGISLKMADIFAHKGDLDNAETGFRHCVSKQLQIMENHVKKYVLAKGAALEERHLVEAHGPAYSDPIALFGMCLEVFAHFLIEFRGDDRLQEAEEYIDEVLKITSHLYGTSSFRLMTVLNNFGAICVRHGRFELAKKYLAIGVDRIMHIDECSTLIVGYYCNYAEALFHTGSVEEALEYAKKATILAKDEGPAVLKYSQNFLKALEKDARAQGKTGGRWYSWLF</sequence>
<evidence type="ECO:0000256" key="7">
    <source>
        <dbReference type="SAM" id="MobiDB-lite"/>
    </source>
</evidence>
<dbReference type="InterPro" id="IPR011990">
    <property type="entry name" value="TPR-like_helical_dom_sf"/>
</dbReference>
<dbReference type="GO" id="GO:0034551">
    <property type="term" value="P:mitochondrial respiratory chain complex III assembly"/>
    <property type="evidence" value="ECO:0007669"/>
    <property type="project" value="InterPro"/>
</dbReference>
<keyword evidence="3" id="KW-0677">Repeat</keyword>
<accession>A0A7E4VVJ4</accession>
<evidence type="ECO:0000256" key="1">
    <source>
        <dbReference type="ARBA" id="ARBA00004173"/>
    </source>
</evidence>
<comment type="similarity">
    <text evidence="2">Belongs to the TTC19 family.</text>
</comment>
<comment type="subcellular location">
    <subcellularLocation>
        <location evidence="1">Mitochondrion</location>
    </subcellularLocation>
</comment>
<evidence type="ECO:0000256" key="4">
    <source>
        <dbReference type="ARBA" id="ARBA00022803"/>
    </source>
</evidence>
<dbReference type="PANTHER" id="PTHR13143">
    <property type="entry name" value="TETRATRICOPEPTIDE REPEAT PROTEIN 19"/>
    <property type="match status" value="1"/>
</dbReference>
<keyword evidence="5" id="KW-0809">Transit peptide</keyword>
<proteinExistence type="inferred from homology"/>
<evidence type="ECO:0000256" key="6">
    <source>
        <dbReference type="ARBA" id="ARBA00023128"/>
    </source>
</evidence>